<evidence type="ECO:0000256" key="2">
    <source>
        <dbReference type="SAM" id="Phobius"/>
    </source>
</evidence>
<organism evidence="3 4">
    <name type="scientific">Natronosporangium hydrolyticum</name>
    <dbReference type="NCBI Taxonomy" id="2811111"/>
    <lineage>
        <taxon>Bacteria</taxon>
        <taxon>Bacillati</taxon>
        <taxon>Actinomycetota</taxon>
        <taxon>Actinomycetes</taxon>
        <taxon>Micromonosporales</taxon>
        <taxon>Micromonosporaceae</taxon>
        <taxon>Natronosporangium</taxon>
    </lineage>
</organism>
<dbReference type="EMBL" id="CP070499">
    <property type="protein sequence ID" value="QSB14607.1"/>
    <property type="molecule type" value="Genomic_DNA"/>
</dbReference>
<dbReference type="KEGG" id="nhy:JQS43_24580"/>
<sequence length="215" mass="22227">MQLPGAAGEIRRHVGHGVGNFAVMATAGLLSLWWGAAALLLLAMIPAVEVLADRIVRRSGAAPRPAGDSAGQPTGPGELTSTPQVEPGHHTSVSLDAASPLVIAYAETLDQVELAEVPMLDLIHTLMPDASTAPATAVAELHQAPQRLQAVFRGAAGNLVVRIDDQLRLLWPVQRPVAGIGQPTAVRACSGRAFVAGDNGRLVPLPAASPPTQRA</sequence>
<keyword evidence="2" id="KW-0812">Transmembrane</keyword>
<feature type="region of interest" description="Disordered" evidence="1">
    <location>
        <begin position="61"/>
        <end position="91"/>
    </location>
</feature>
<feature type="transmembrane region" description="Helical" evidence="2">
    <location>
        <begin position="32"/>
        <end position="52"/>
    </location>
</feature>
<reference evidence="3" key="1">
    <citation type="submission" date="2021-02" db="EMBL/GenBank/DDBJ databases">
        <title>Natrosporangium hydrolyticum gen. nov., sp. nov, a haloalkaliphilic actinobacterium from a soda solonchak soil.</title>
        <authorList>
            <person name="Sorokin D.Y."/>
            <person name="Khijniak T.V."/>
            <person name="Zakharycheva A.P."/>
            <person name="Boueva O.V."/>
            <person name="Ariskina E.V."/>
            <person name="Hahnke R.L."/>
            <person name="Bunk B."/>
            <person name="Sproer C."/>
            <person name="Schumann P."/>
            <person name="Evtushenko L.I."/>
            <person name="Kublanov I.V."/>
        </authorList>
    </citation>
    <scope>NUCLEOTIDE SEQUENCE</scope>
    <source>
        <strain evidence="3">DSM 106523</strain>
    </source>
</reference>
<evidence type="ECO:0000256" key="1">
    <source>
        <dbReference type="SAM" id="MobiDB-lite"/>
    </source>
</evidence>
<accession>A0A895YA35</accession>
<proteinExistence type="predicted"/>
<gene>
    <name evidence="3" type="ORF">JQS43_24580</name>
</gene>
<name>A0A895YA35_9ACTN</name>
<evidence type="ECO:0000313" key="3">
    <source>
        <dbReference type="EMBL" id="QSB14607.1"/>
    </source>
</evidence>
<dbReference type="Proteomes" id="UP000662857">
    <property type="component" value="Chromosome"/>
</dbReference>
<keyword evidence="4" id="KW-1185">Reference proteome</keyword>
<dbReference type="AlphaFoldDB" id="A0A895YA35"/>
<protein>
    <submittedName>
        <fullName evidence="3">Uncharacterized protein</fullName>
    </submittedName>
</protein>
<evidence type="ECO:0000313" key="4">
    <source>
        <dbReference type="Proteomes" id="UP000662857"/>
    </source>
</evidence>
<keyword evidence="2" id="KW-0472">Membrane</keyword>
<keyword evidence="2" id="KW-1133">Transmembrane helix</keyword>
<dbReference type="RefSeq" id="WP_239676751.1">
    <property type="nucleotide sequence ID" value="NZ_CP070499.1"/>
</dbReference>